<name>A0ABX8WAP9_9LACO</name>
<evidence type="ECO:0000313" key="4">
    <source>
        <dbReference type="Proteomes" id="UP000826550"/>
    </source>
</evidence>
<reference evidence="3 4" key="1">
    <citation type="submission" date="2020-01" db="EMBL/GenBank/DDBJ databases">
        <title>Vast differences in strain-level diversity in the gut microbiota of two closely related honey bee species.</title>
        <authorList>
            <person name="Ellegaard K.M."/>
            <person name="Suenami S."/>
            <person name="Miyazaki R."/>
            <person name="Engel P."/>
        </authorList>
    </citation>
    <scope>NUCLEOTIDE SEQUENCE [LARGE SCALE GENOMIC DNA]</scope>
    <source>
        <strain evidence="3 4">ESL0416</strain>
    </source>
</reference>
<dbReference type="RefSeq" id="WP_220220018.1">
    <property type="nucleotide sequence ID" value="NZ_CP048268.1"/>
</dbReference>
<evidence type="ECO:0008006" key="5">
    <source>
        <dbReference type="Google" id="ProtNLM"/>
    </source>
</evidence>
<accession>A0ABX8WAP9</accession>
<sequence>MNSYFSFQFKKIVKQNLKTIIISVLLIVLFGFLDLDLNFLTNGALFEGQNNCVVSANHVVVHDSKPTAEAKNKSHQAKTEPQSKNAARVSTKDSRLARDEQAKHWHQVYEVSNNDSDELKLSENNYEEKDWLNQTKQFLANLGKHPIPHEDLSDMTGIQLLLELNNKFWPVLFNLVIIFVLSYLFTSSYKDGDDISAIIPISSGKKFLTNIGVGLLLVSLIYLGLNLVVFLVSSLILGMGNMNYPYIVHRMTNGQAVLDVVPAVKLIPQTIIIQLLEFLLITVYVNLLARIFRHLFPTMLVATFLVAVGSLATVIIEPIRALAAWLPTTYLNSLRAISGSTAYDLNNMRVNFAHGLVTLLLGTLILLVATLFLDRFQQKKSETIIHS</sequence>
<protein>
    <recommendedName>
        <fullName evidence="5">ABC transporter permease</fullName>
    </recommendedName>
</protein>
<dbReference type="EMBL" id="CP048268">
    <property type="protein sequence ID" value="QYN53278.1"/>
    <property type="molecule type" value="Genomic_DNA"/>
</dbReference>
<keyword evidence="2" id="KW-0812">Transmembrane</keyword>
<dbReference type="Proteomes" id="UP000826550">
    <property type="component" value="Chromosome"/>
</dbReference>
<feature type="region of interest" description="Disordered" evidence="1">
    <location>
        <begin position="65"/>
        <end position="94"/>
    </location>
</feature>
<feature type="transmembrane region" description="Helical" evidence="2">
    <location>
        <begin position="168"/>
        <end position="186"/>
    </location>
</feature>
<keyword evidence="2" id="KW-1133">Transmembrane helix</keyword>
<evidence type="ECO:0000256" key="2">
    <source>
        <dbReference type="SAM" id="Phobius"/>
    </source>
</evidence>
<evidence type="ECO:0000256" key="1">
    <source>
        <dbReference type="SAM" id="MobiDB-lite"/>
    </source>
</evidence>
<proteinExistence type="predicted"/>
<evidence type="ECO:0000313" key="3">
    <source>
        <dbReference type="EMBL" id="QYN53278.1"/>
    </source>
</evidence>
<feature type="transmembrane region" description="Helical" evidence="2">
    <location>
        <begin position="20"/>
        <end position="40"/>
    </location>
</feature>
<feature type="transmembrane region" description="Helical" evidence="2">
    <location>
        <begin position="207"/>
        <end position="236"/>
    </location>
</feature>
<gene>
    <name evidence="3" type="ORF">GYM71_07555</name>
</gene>
<feature type="transmembrane region" description="Helical" evidence="2">
    <location>
        <begin position="352"/>
        <end position="373"/>
    </location>
</feature>
<feature type="transmembrane region" description="Helical" evidence="2">
    <location>
        <begin position="295"/>
        <end position="316"/>
    </location>
</feature>
<keyword evidence="2" id="KW-0472">Membrane</keyword>
<organism evidence="3 4">
    <name type="scientific">Lactobacillus panisapium</name>
    <dbReference type="NCBI Taxonomy" id="2012495"/>
    <lineage>
        <taxon>Bacteria</taxon>
        <taxon>Bacillati</taxon>
        <taxon>Bacillota</taxon>
        <taxon>Bacilli</taxon>
        <taxon>Lactobacillales</taxon>
        <taxon>Lactobacillaceae</taxon>
        <taxon>Lactobacillus</taxon>
    </lineage>
</organism>
<keyword evidence="4" id="KW-1185">Reference proteome</keyword>
<feature type="transmembrane region" description="Helical" evidence="2">
    <location>
        <begin position="266"/>
        <end position="288"/>
    </location>
</feature>